<dbReference type="SMART" id="SM00422">
    <property type="entry name" value="HTH_MERR"/>
    <property type="match status" value="2"/>
</dbReference>
<evidence type="ECO:0000256" key="1">
    <source>
        <dbReference type="ARBA" id="ARBA00022491"/>
    </source>
</evidence>
<name>A0A5J6L8Z1_9MICO</name>
<evidence type="ECO:0000256" key="2">
    <source>
        <dbReference type="ARBA" id="ARBA00023015"/>
    </source>
</evidence>
<protein>
    <submittedName>
        <fullName evidence="6">MerR family transcriptional regulator</fullName>
    </submittedName>
</protein>
<evidence type="ECO:0000259" key="5">
    <source>
        <dbReference type="PROSITE" id="PS50937"/>
    </source>
</evidence>
<dbReference type="Proteomes" id="UP000325516">
    <property type="component" value="Chromosome"/>
</dbReference>
<evidence type="ECO:0000256" key="3">
    <source>
        <dbReference type="ARBA" id="ARBA00023125"/>
    </source>
</evidence>
<keyword evidence="3" id="KW-0238">DNA-binding</keyword>
<dbReference type="InterPro" id="IPR009061">
    <property type="entry name" value="DNA-bd_dom_put_sf"/>
</dbReference>
<keyword evidence="7" id="KW-1185">Reference proteome</keyword>
<reference evidence="7" key="1">
    <citation type="submission" date="2019-09" db="EMBL/GenBank/DDBJ databases">
        <title>Mumia zhuanghuii sp. nov. isolated from the intestinal contents of plateau pika (Ochotona curzoniae) in the Qinghai-Tibet plateau of China.</title>
        <authorList>
            <person name="Tian Z."/>
        </authorList>
    </citation>
    <scope>NUCLEOTIDE SEQUENCE [LARGE SCALE GENOMIC DNA]</scope>
    <source>
        <strain evidence="7">L-031</strain>
    </source>
</reference>
<dbReference type="KEGG" id="mlz:F6J85_14540"/>
<dbReference type="GO" id="GO:0003700">
    <property type="term" value="F:DNA-binding transcription factor activity"/>
    <property type="evidence" value="ECO:0007669"/>
    <property type="project" value="InterPro"/>
</dbReference>
<dbReference type="SUPFAM" id="SSF46955">
    <property type="entry name" value="Putative DNA-binding domain"/>
    <property type="match status" value="2"/>
</dbReference>
<dbReference type="GO" id="GO:0003677">
    <property type="term" value="F:DNA binding"/>
    <property type="evidence" value="ECO:0007669"/>
    <property type="project" value="UniProtKB-KW"/>
</dbReference>
<sequence>MSQWSPSRAYVDLAQDGAGVEAVNPQLEHLTTAVVGGLVGYSTQQVRDLERLGVIPVADRAANGYRRYAQGHVIALRAYRALAAAIGPVPARQIMPVLIEGPTDVAAGRIDDLHVVIALGRARIREALRGIDAVLTDASDVFEEQDAMSIGELAQALDVRPSALRHWEHEGLVDPGRRNGSRSRRYDARAVTEARIVAALRDGGYPIPVISRVLERLRAHGLAAEVRTLLNERLSDLTRRSVALLEASAELHALLSRQGE</sequence>
<feature type="domain" description="HTH merR-type" evidence="5">
    <location>
        <begin position="147"/>
        <end position="216"/>
    </location>
</feature>
<dbReference type="InterPro" id="IPR047057">
    <property type="entry name" value="MerR_fam"/>
</dbReference>
<evidence type="ECO:0000313" key="7">
    <source>
        <dbReference type="Proteomes" id="UP000325516"/>
    </source>
</evidence>
<accession>A0A5J6L8Z1</accession>
<keyword evidence="1" id="KW-0678">Repressor</keyword>
<keyword evidence="4" id="KW-0804">Transcription</keyword>
<proteinExistence type="predicted"/>
<gene>
    <name evidence="6" type="ORF">F6J85_14540</name>
</gene>
<keyword evidence="2" id="KW-0805">Transcription regulation</keyword>
<dbReference type="PANTHER" id="PTHR30204">
    <property type="entry name" value="REDOX-CYCLING DRUG-SENSING TRANSCRIPTIONAL ACTIVATOR SOXR"/>
    <property type="match status" value="1"/>
</dbReference>
<evidence type="ECO:0000256" key="4">
    <source>
        <dbReference type="ARBA" id="ARBA00023163"/>
    </source>
</evidence>
<dbReference type="PANTHER" id="PTHR30204:SF69">
    <property type="entry name" value="MERR-FAMILY TRANSCRIPTIONAL REGULATOR"/>
    <property type="match status" value="1"/>
</dbReference>
<evidence type="ECO:0000313" key="6">
    <source>
        <dbReference type="EMBL" id="QEW04947.1"/>
    </source>
</evidence>
<dbReference type="PROSITE" id="PS50937">
    <property type="entry name" value="HTH_MERR_2"/>
    <property type="match status" value="1"/>
</dbReference>
<dbReference type="InterPro" id="IPR000551">
    <property type="entry name" value="MerR-type_HTH_dom"/>
</dbReference>
<dbReference type="AlphaFoldDB" id="A0A5J6L8Z1"/>
<dbReference type="Pfam" id="PF13411">
    <property type="entry name" value="MerR_1"/>
    <property type="match status" value="1"/>
</dbReference>
<dbReference type="EMBL" id="CP044232">
    <property type="protein sequence ID" value="QEW04947.1"/>
    <property type="molecule type" value="Genomic_DNA"/>
</dbReference>
<dbReference type="Gene3D" id="1.10.1660.10">
    <property type="match status" value="2"/>
</dbReference>
<organism evidence="6 7">
    <name type="scientific">Microbacterium lushaniae</name>
    <dbReference type="NCBI Taxonomy" id="2614639"/>
    <lineage>
        <taxon>Bacteria</taxon>
        <taxon>Bacillati</taxon>
        <taxon>Actinomycetota</taxon>
        <taxon>Actinomycetes</taxon>
        <taxon>Micrococcales</taxon>
        <taxon>Microbacteriaceae</taxon>
        <taxon>Microbacterium</taxon>
    </lineage>
</organism>